<dbReference type="AlphaFoldDB" id="A0A0S4LB57"/>
<evidence type="ECO:0000313" key="4">
    <source>
        <dbReference type="EMBL" id="CUS33060.1"/>
    </source>
</evidence>
<keyword evidence="5" id="KW-1185">Reference proteome</keyword>
<dbReference type="SUPFAM" id="SSF56784">
    <property type="entry name" value="HAD-like"/>
    <property type="match status" value="1"/>
</dbReference>
<keyword evidence="1" id="KW-0479">Metal-binding</keyword>
<proteinExistence type="predicted"/>
<dbReference type="EMBL" id="CZQA01000001">
    <property type="protein sequence ID" value="CUS33060.1"/>
    <property type="molecule type" value="Genomic_DNA"/>
</dbReference>
<evidence type="ECO:0000256" key="3">
    <source>
        <dbReference type="ARBA" id="ARBA00022842"/>
    </source>
</evidence>
<dbReference type="NCBIfam" id="TIGR01488">
    <property type="entry name" value="HAD-SF-IB"/>
    <property type="match status" value="1"/>
</dbReference>
<reference evidence="4 5" key="1">
    <citation type="submission" date="2015-10" db="EMBL/GenBank/DDBJ databases">
        <authorList>
            <person name="Gilbert D.G."/>
        </authorList>
    </citation>
    <scope>NUCLEOTIDE SEQUENCE [LARGE SCALE GENOMIC DNA]</scope>
    <source>
        <strain evidence="4">COMA1</strain>
    </source>
</reference>
<dbReference type="InterPro" id="IPR023214">
    <property type="entry name" value="HAD_sf"/>
</dbReference>
<dbReference type="Pfam" id="PF12710">
    <property type="entry name" value="HAD"/>
    <property type="match status" value="1"/>
</dbReference>
<sequence>MIQTDQRDLASTVAAFFDVDNTILPGEASELRFFRWLWHRGIVGWPEARDSVAWLLRHIPPLSLHPLRQRKLYLAGKPSQVIEPLGEEFCREELCPRVSAIAMRKLDEHRRAGHTIIFVTGSLDFLIAPVADALQVDRCFASRLEQQHGLYTGLLVPPLPYGAGKRQLIDQLTQDLTLDLSQCYAYGDSPGDVDLLRAVGHPTVVNPIRGMDAIARRHHWPVVKWP</sequence>
<evidence type="ECO:0000256" key="2">
    <source>
        <dbReference type="ARBA" id="ARBA00022801"/>
    </source>
</evidence>
<dbReference type="PANTHER" id="PTHR43344">
    <property type="entry name" value="PHOSPHOSERINE PHOSPHATASE"/>
    <property type="match status" value="1"/>
</dbReference>
<dbReference type="Proteomes" id="UP000199032">
    <property type="component" value="Unassembled WGS sequence"/>
</dbReference>
<dbReference type="InterPro" id="IPR050582">
    <property type="entry name" value="HAD-like_SerB"/>
</dbReference>
<dbReference type="GO" id="GO:0046872">
    <property type="term" value="F:metal ion binding"/>
    <property type="evidence" value="ECO:0007669"/>
    <property type="project" value="UniProtKB-KW"/>
</dbReference>
<organism evidence="4 5">
    <name type="scientific">Candidatus Nitrospira nitrosa</name>
    <dbReference type="NCBI Taxonomy" id="1742972"/>
    <lineage>
        <taxon>Bacteria</taxon>
        <taxon>Pseudomonadati</taxon>
        <taxon>Nitrospirota</taxon>
        <taxon>Nitrospiria</taxon>
        <taxon>Nitrospirales</taxon>
        <taxon>Nitrospiraceae</taxon>
        <taxon>Nitrospira</taxon>
    </lineage>
</organism>
<dbReference type="Gene3D" id="1.20.1440.100">
    <property type="entry name" value="SG protein - dephosphorylation function"/>
    <property type="match status" value="1"/>
</dbReference>
<keyword evidence="2 4" id="KW-0378">Hydrolase</keyword>
<dbReference type="STRING" id="1742972.COMA1_10954"/>
<dbReference type="InterPro" id="IPR006385">
    <property type="entry name" value="HAD_hydro_SerB1"/>
</dbReference>
<dbReference type="CDD" id="cd02612">
    <property type="entry name" value="HAD_PGPPase"/>
    <property type="match status" value="1"/>
</dbReference>
<evidence type="ECO:0000313" key="5">
    <source>
        <dbReference type="Proteomes" id="UP000199032"/>
    </source>
</evidence>
<dbReference type="PANTHER" id="PTHR43344:SF13">
    <property type="entry name" value="PHOSPHATASE RV3661-RELATED"/>
    <property type="match status" value="1"/>
</dbReference>
<protein>
    <submittedName>
        <fullName evidence="4">Putative Haloacid dehalogenase superfamily hydrolase, subfamily IB, PSPase-like</fullName>
    </submittedName>
</protein>
<dbReference type="InterPro" id="IPR036412">
    <property type="entry name" value="HAD-like_sf"/>
</dbReference>
<dbReference type="NCBIfam" id="TIGR01490">
    <property type="entry name" value="HAD-SF-IB-hyp1"/>
    <property type="match status" value="1"/>
</dbReference>
<dbReference type="GO" id="GO:0016787">
    <property type="term" value="F:hydrolase activity"/>
    <property type="evidence" value="ECO:0007669"/>
    <property type="project" value="UniProtKB-KW"/>
</dbReference>
<dbReference type="RefSeq" id="WP_090744384.1">
    <property type="nucleotide sequence ID" value="NZ_CZQA01000001.1"/>
</dbReference>
<keyword evidence="3" id="KW-0460">Magnesium</keyword>
<gene>
    <name evidence="4" type="ORF">COMA1_10954</name>
</gene>
<evidence type="ECO:0000256" key="1">
    <source>
        <dbReference type="ARBA" id="ARBA00022723"/>
    </source>
</evidence>
<name>A0A0S4LB57_9BACT</name>
<dbReference type="Gene3D" id="3.40.50.1000">
    <property type="entry name" value="HAD superfamily/HAD-like"/>
    <property type="match status" value="1"/>
</dbReference>
<dbReference type="OrthoDB" id="9784466at2"/>
<accession>A0A0S4LB57</accession>